<sequence length="1857" mass="203024">MQGIDLSKVWMRLMAVILTVSMVTAFIPQGLAAAAEHSGEAISSGYTVQIQESISSNGFTHPGVGLTKQTLENLRTQVLAQKEPWYSYYKGMIASAQASKTVSIKNQSPTDPAKPAASNFNSQGIQSRFISDALLAYTQSIMYFITGDVTYRANAMQAIRIWSQMDPSQYVYYNDAHIHTGIPLNRMVTAAEILRYTSSPAQEWEWTEQDTANFSNNLINPVIESFQHSNNYFMNQHTYPLMGAMAGYIFTDNKDRYNEAVEWFTVNKTANDQGFNGSISRMFRMVDTNDLTGEPVTPHVQHMEMGRDQAHGGGDLTNAAIISRMLLAQGTKVDPVEGTVSDEADAAGPFEFLDDRILATANYFWQFMLGYDTPWTPAAYAISPDGTIRDTYTHLASGYRGRFNTANFWDLYYYYTYVKGVNVAEKAPYYYEAFTKRTPLTFYYGGSLNNNWDNVDGGGDFWLYIPKEAESEGAAYLPKPQTSASLLEVEDRYTRLDNHSETVQEGDISFVRMNATEAGTKIAYLSSGYAASQTFGLKIRTNGTAALDMLGSLWTLPDTKGQWIYITIKGAMGDLAYLTVRGAAGTTVDIDHMNAQAAAQLTPPVFKTGLSDMNVFTYLGTALSLDLSAEDASGTDVITYELQNQPDGSEIDKDTGAFAWQPSQAGISSFVVTASDGVTVTAKKIRVVTAEDRESAVEAAIAPYDPNNVYVSASLAEYKAVHDKTMSVMESASNEEFNQQLAELRQAVEVLELTTPLRADGSIHYSDSVFWSSWGSDVTKMDDLSYDTGGYYGLALGTAPHLYHILDFGPDYKVSAAKFGFQSNIFTDRLANSTVYGSNNGESWTRLTPGVTRMTQEFQTLDVDAAYQNEKYRFIKLEMIQPLPDVLYGVVRNFLELTEFRIYGTRYEIGNKLEAVTMSSAQSVNGKISTGDTVKLNIKAREAIQNVKVRIQGQEAVVSTADHLTWTAEAMMNAGAPTGPVKFTVDYLKSDGTNGDTAFSTTDSSTLFLVDGTTYLDVSKLAKVTASDPQWPGNGLTADQVGYLLFDGDPNTYGDLTNSTGTYTVDFGEGTSVELNEIVLMPRASHPARMNGLLIQGSNDQVNWTNLTKAVASSQANKWLDISSNQLLDHQAYRYFRLYNSTAWSGNLSEVELHGRYTASAEIVASKITSLAVPAKGAASLALPKVPMGYSISVASTAPEGIIGADGAITQPAMDTIVSVVLTVTRDADGSSANTGAIKVIVPGKSAPIKLNVAGLATVIASDNQYVKTGSGLTKEQVGYLLFDGNIATYGDLITGPGSYYTIDLGTNSSISLTQIKLFPRATLANKLNGLVVQGSNDNGSWTNLTNPISGALSNTWTDLRLDKMVDHHAYRYLRLYNGESWNGNVAEVEIYGYYDYDLESKIVSPDGYTQASYYKYMIEMDRIKAASNQSGADKMDILDRLLAARNLLVSLADIYPKIPVTSEMTLASSVSWDGTADAVTNGWRAFDGDTATSPDTKTASGWARVDLGAGNDKVIGSIRFIPRNGNIPRINGAQIQGSNDGTNYDTLFTINGISDLKWYSQVMNSSQTYRYLRYFTPSGYANIGDIEFREKIADRTLLELFIEEAKAVDVDPYTADSVRAFQSALTAAQERLNKPAATQEEIDSAASELRQAQSDLDKQPVLANGAPAKAVLSDNNGYDTGLKDGSYTVTMNLWWGNNGTEFKLYENGELIKKQRLTDNSPEAQIFKTEMTGKANGTYTYTCELTNSFGTTACDPLAVTVSDALPGKPVLSNDNWDGDGSYKLTMNLWWGTNATEYRLYENGQLKDTQALADGTPNAQSAITNISGREPGHYEYEAILVNAAGETKSEKMTVTVKS</sequence>
<protein>
    <recommendedName>
        <fullName evidence="3">Alginate lyase</fullName>
    </recommendedName>
</protein>
<dbReference type="Gene3D" id="1.20.1270.90">
    <property type="entry name" value="AF1782-like"/>
    <property type="match status" value="1"/>
</dbReference>
<dbReference type="InterPro" id="IPR008979">
    <property type="entry name" value="Galactose-bd-like_sf"/>
</dbReference>
<dbReference type="Gene3D" id="2.60.40.10">
    <property type="entry name" value="Immunoglobulins"/>
    <property type="match status" value="3"/>
</dbReference>
<accession>A0A1I1TBF9</accession>
<gene>
    <name evidence="1" type="ORF">SAMN05216378_0358</name>
</gene>
<dbReference type="Proteomes" id="UP000198855">
    <property type="component" value="Unassembled WGS sequence"/>
</dbReference>
<dbReference type="InterPro" id="IPR015919">
    <property type="entry name" value="Cadherin-like_sf"/>
</dbReference>
<dbReference type="GO" id="GO:0016020">
    <property type="term" value="C:membrane"/>
    <property type="evidence" value="ECO:0007669"/>
    <property type="project" value="InterPro"/>
</dbReference>
<dbReference type="InterPro" id="IPR013783">
    <property type="entry name" value="Ig-like_fold"/>
</dbReference>
<evidence type="ECO:0000313" key="1">
    <source>
        <dbReference type="EMBL" id="SFD53643.1"/>
    </source>
</evidence>
<dbReference type="RefSeq" id="WP_091180312.1">
    <property type="nucleotide sequence ID" value="NZ_FOMT01000001.1"/>
</dbReference>
<dbReference type="OrthoDB" id="99456at2"/>
<reference evidence="2" key="1">
    <citation type="submission" date="2016-10" db="EMBL/GenBank/DDBJ databases">
        <authorList>
            <person name="Varghese N."/>
            <person name="Submissions S."/>
        </authorList>
    </citation>
    <scope>NUCLEOTIDE SEQUENCE [LARGE SCALE GENOMIC DNA]</scope>
    <source>
        <strain evidence="2">CGMCC 1.10784</strain>
    </source>
</reference>
<name>A0A1I1TBF9_9BACL</name>
<dbReference type="Gene3D" id="1.50.10.100">
    <property type="entry name" value="Chondroitin AC/alginate lyase"/>
    <property type="match status" value="1"/>
</dbReference>
<dbReference type="Pfam" id="PF07554">
    <property type="entry name" value="FIVAR"/>
    <property type="match status" value="1"/>
</dbReference>
<dbReference type="GO" id="GO:0005509">
    <property type="term" value="F:calcium ion binding"/>
    <property type="evidence" value="ECO:0007669"/>
    <property type="project" value="InterPro"/>
</dbReference>
<dbReference type="SUPFAM" id="SSF49785">
    <property type="entry name" value="Galactose-binding domain-like"/>
    <property type="match status" value="4"/>
</dbReference>
<dbReference type="Pfam" id="PF05345">
    <property type="entry name" value="He_PIG"/>
    <property type="match status" value="1"/>
</dbReference>
<organism evidence="1 2">
    <name type="scientific">Paenibacillus catalpae</name>
    <dbReference type="NCBI Taxonomy" id="1045775"/>
    <lineage>
        <taxon>Bacteria</taxon>
        <taxon>Bacillati</taxon>
        <taxon>Bacillota</taxon>
        <taxon>Bacilli</taxon>
        <taxon>Bacillales</taxon>
        <taxon>Paenibacillaceae</taxon>
        <taxon>Paenibacillus</taxon>
    </lineage>
</organism>
<dbReference type="SUPFAM" id="SSF48230">
    <property type="entry name" value="Chondroitin AC/alginate lyase"/>
    <property type="match status" value="1"/>
</dbReference>
<dbReference type="InterPro" id="IPR014756">
    <property type="entry name" value="Ig_E-set"/>
</dbReference>
<dbReference type="SUPFAM" id="SSF81296">
    <property type="entry name" value="E set domains"/>
    <property type="match status" value="2"/>
</dbReference>
<dbReference type="SUPFAM" id="SSF49313">
    <property type="entry name" value="Cadherin-like"/>
    <property type="match status" value="1"/>
</dbReference>
<dbReference type="InterPro" id="IPR008929">
    <property type="entry name" value="Chondroitin_lyas"/>
</dbReference>
<dbReference type="EMBL" id="FOMT01000001">
    <property type="protein sequence ID" value="SFD53643.1"/>
    <property type="molecule type" value="Genomic_DNA"/>
</dbReference>
<proteinExistence type="predicted"/>
<evidence type="ECO:0000313" key="2">
    <source>
        <dbReference type="Proteomes" id="UP000198855"/>
    </source>
</evidence>
<evidence type="ECO:0008006" key="3">
    <source>
        <dbReference type="Google" id="ProtNLM"/>
    </source>
</evidence>
<keyword evidence="2" id="KW-1185">Reference proteome</keyword>
<dbReference type="STRING" id="1045775.SAMN05216378_0358"/>
<dbReference type="Gene3D" id="2.60.120.260">
    <property type="entry name" value="Galactose-binding domain-like"/>
    <property type="match status" value="4"/>
</dbReference>